<name>A0A4V1GLV9_EUBML</name>
<keyword evidence="1" id="KW-0812">Transmembrane</keyword>
<dbReference type="Proteomes" id="UP000218387">
    <property type="component" value="Chromosome"/>
</dbReference>
<keyword evidence="1" id="KW-1133">Transmembrane helix</keyword>
<sequence length="282" mass="32332">MNDIQNPLKLNIILSLVASVLGVLVVFVPGMVADIGPYQFYCNYFGIILIAGGIIFALFYFKRYKAFENFIKSDAEKIRWEYDDALYESFIGELNAIQKKASKKKFFILLAIIIVLSVILFFLLSEESKMLAVAFGAFFAVTAVIFVLIAPNSFRLRATNKPYCSIISEDQAYMMGRYHSWNRARAKVKEHDNGHHVYRVLAINYEAMTVNGKLFREWNALLPDENAETIQIAKGMANKINRRTKEFEGKGKKKDILERLFDKMLGRSDDTKDDKKSKKKES</sequence>
<proteinExistence type="predicted"/>
<protein>
    <submittedName>
        <fullName evidence="2">Uncharacterized protein</fullName>
    </submittedName>
</protein>
<evidence type="ECO:0000256" key="1">
    <source>
        <dbReference type="SAM" id="Phobius"/>
    </source>
</evidence>
<accession>A0A4V1GLV9</accession>
<evidence type="ECO:0000313" key="2">
    <source>
        <dbReference type="EMBL" id="QCT71146.1"/>
    </source>
</evidence>
<organism evidence="2 3">
    <name type="scientific">Eubacterium maltosivorans</name>
    <dbReference type="NCBI Taxonomy" id="2041044"/>
    <lineage>
        <taxon>Bacteria</taxon>
        <taxon>Bacillati</taxon>
        <taxon>Bacillota</taxon>
        <taxon>Clostridia</taxon>
        <taxon>Eubacteriales</taxon>
        <taxon>Eubacteriaceae</taxon>
        <taxon>Eubacterium</taxon>
    </lineage>
</organism>
<feature type="transmembrane region" description="Helical" evidence="1">
    <location>
        <begin position="106"/>
        <end position="124"/>
    </location>
</feature>
<keyword evidence="1" id="KW-0472">Membrane</keyword>
<dbReference type="RefSeq" id="WP_096920650.1">
    <property type="nucleotide sequence ID" value="NZ_CP029487.1"/>
</dbReference>
<feature type="transmembrane region" description="Helical" evidence="1">
    <location>
        <begin position="12"/>
        <end position="32"/>
    </location>
</feature>
<evidence type="ECO:0000313" key="3">
    <source>
        <dbReference type="Proteomes" id="UP000218387"/>
    </source>
</evidence>
<dbReference type="KEGG" id="emt:CPZ25_007340"/>
<feature type="transmembrane region" description="Helical" evidence="1">
    <location>
        <begin position="130"/>
        <end position="151"/>
    </location>
</feature>
<gene>
    <name evidence="2" type="ORF">CPZ25_007340</name>
</gene>
<reference evidence="2 3" key="1">
    <citation type="submission" date="2018-05" db="EMBL/GenBank/DDBJ databases">
        <title>Genome comparison of Eubacterium sp.</title>
        <authorList>
            <person name="Feng Y."/>
            <person name="Sanchez-Andrea I."/>
            <person name="Stams A.J.M."/>
            <person name="De Vos W.M."/>
        </authorList>
    </citation>
    <scope>NUCLEOTIDE SEQUENCE [LARGE SCALE GENOMIC DNA]</scope>
    <source>
        <strain evidence="2 3">YI</strain>
    </source>
</reference>
<feature type="transmembrane region" description="Helical" evidence="1">
    <location>
        <begin position="38"/>
        <end position="61"/>
    </location>
</feature>
<dbReference type="EMBL" id="CP029487">
    <property type="protein sequence ID" value="QCT71146.1"/>
    <property type="molecule type" value="Genomic_DNA"/>
</dbReference>
<keyword evidence="3" id="KW-1185">Reference proteome</keyword>
<dbReference type="AlphaFoldDB" id="A0A4V1GLV9"/>